<evidence type="ECO:0000259" key="4">
    <source>
        <dbReference type="Pfam" id="PF02225"/>
    </source>
</evidence>
<accession>A0A811KTL7</accession>
<name>A0A811KTL7_9BILA</name>
<evidence type="ECO:0000256" key="1">
    <source>
        <dbReference type="ARBA" id="ARBA00022729"/>
    </source>
</evidence>
<dbReference type="OrthoDB" id="206201at2759"/>
<evidence type="ECO:0000256" key="3">
    <source>
        <dbReference type="SAM" id="SignalP"/>
    </source>
</evidence>
<dbReference type="InterPro" id="IPR003137">
    <property type="entry name" value="PA_domain"/>
</dbReference>
<dbReference type="Gene3D" id="3.50.30.30">
    <property type="match status" value="1"/>
</dbReference>
<dbReference type="InterPro" id="IPR046450">
    <property type="entry name" value="PA_dom_sf"/>
</dbReference>
<proteinExistence type="predicted"/>
<dbReference type="PANTHER" id="PTHR22702:SF1">
    <property type="entry name" value="PROTEASE-ASSOCIATED DOMAIN-CONTAINING PROTEIN 1"/>
    <property type="match status" value="1"/>
</dbReference>
<evidence type="ECO:0000313" key="6">
    <source>
        <dbReference type="Proteomes" id="UP000614601"/>
    </source>
</evidence>
<dbReference type="EMBL" id="CAJFDH010000004">
    <property type="protein sequence ID" value="CAD5218211.1"/>
    <property type="molecule type" value="Genomic_DNA"/>
</dbReference>
<protein>
    <recommendedName>
        <fullName evidence="4">PA domain-containing protein</fullName>
    </recommendedName>
</protein>
<sequence>MFLLFLVLFNYCYVVNGFVTGSLFFQVDYPENLQYVYEFLPSYQIGARFPHVPVEMYMVLAKPIEACEPLTNEIDVEDSIVLIERGSCSFAEKAVNAERAGARAVLITDAANSTSGFIEMIRDEGGLAAGIPAGYLPGNNGKRMRDYLNYEGDYIKLRIPFNFTTKGMRDALNKPPWDLW</sequence>
<keyword evidence="2" id="KW-0325">Glycoprotein</keyword>
<dbReference type="Proteomes" id="UP000614601">
    <property type="component" value="Unassembled WGS sequence"/>
</dbReference>
<keyword evidence="1 3" id="KW-0732">Signal</keyword>
<feature type="chain" id="PRO_5035595092" description="PA domain-containing protein" evidence="3">
    <location>
        <begin position="18"/>
        <end position="180"/>
    </location>
</feature>
<gene>
    <name evidence="5" type="ORF">BOKJ2_LOCUS7421</name>
</gene>
<keyword evidence="6" id="KW-1185">Reference proteome</keyword>
<dbReference type="EMBL" id="CAJFCW020000004">
    <property type="protein sequence ID" value="CAG9109617.1"/>
    <property type="molecule type" value="Genomic_DNA"/>
</dbReference>
<feature type="signal peptide" evidence="3">
    <location>
        <begin position="1"/>
        <end position="17"/>
    </location>
</feature>
<dbReference type="Proteomes" id="UP000783686">
    <property type="component" value="Unassembled WGS sequence"/>
</dbReference>
<dbReference type="AlphaFoldDB" id="A0A811KTL7"/>
<reference evidence="5" key="1">
    <citation type="submission" date="2020-09" db="EMBL/GenBank/DDBJ databases">
        <authorList>
            <person name="Kikuchi T."/>
        </authorList>
    </citation>
    <scope>NUCLEOTIDE SEQUENCE</scope>
    <source>
        <strain evidence="5">SH1</strain>
    </source>
</reference>
<dbReference type="SUPFAM" id="SSF52025">
    <property type="entry name" value="PA domain"/>
    <property type="match status" value="1"/>
</dbReference>
<comment type="caution">
    <text evidence="5">The sequence shown here is derived from an EMBL/GenBank/DDBJ whole genome shotgun (WGS) entry which is preliminary data.</text>
</comment>
<evidence type="ECO:0000256" key="2">
    <source>
        <dbReference type="ARBA" id="ARBA00023180"/>
    </source>
</evidence>
<dbReference type="PANTHER" id="PTHR22702">
    <property type="entry name" value="PROTEASE-ASSOCIATED DOMAIN-CONTAINING PROTEIN"/>
    <property type="match status" value="1"/>
</dbReference>
<evidence type="ECO:0000313" key="5">
    <source>
        <dbReference type="EMBL" id="CAD5218211.1"/>
    </source>
</evidence>
<dbReference type="Pfam" id="PF02225">
    <property type="entry name" value="PA"/>
    <property type="match status" value="1"/>
</dbReference>
<feature type="domain" description="PA" evidence="4">
    <location>
        <begin position="63"/>
        <end position="142"/>
    </location>
</feature>
<organism evidence="5 6">
    <name type="scientific">Bursaphelenchus okinawaensis</name>
    <dbReference type="NCBI Taxonomy" id="465554"/>
    <lineage>
        <taxon>Eukaryota</taxon>
        <taxon>Metazoa</taxon>
        <taxon>Ecdysozoa</taxon>
        <taxon>Nematoda</taxon>
        <taxon>Chromadorea</taxon>
        <taxon>Rhabditida</taxon>
        <taxon>Tylenchina</taxon>
        <taxon>Tylenchomorpha</taxon>
        <taxon>Aphelenchoidea</taxon>
        <taxon>Aphelenchoididae</taxon>
        <taxon>Bursaphelenchus</taxon>
    </lineage>
</organism>